<evidence type="ECO:0000313" key="4">
    <source>
        <dbReference type="EMBL" id="MTD94428.1"/>
    </source>
</evidence>
<sequence length="576" mass="60299">MRVPGLYAGESLYASHNNYIVASPVVVSPGQLGVVGKSCSQPKLRTCIDGADIQYNGCYQERGRECGSNWQIAAATEVRCAIWLGRNVNCEYVRDQAVSDCRRRHGCDGGLLCQPDAQTKGADLWRDGLCCLPGQTPCGGLCRPSCPPPKGMAPDCSCRCLSGPFRCRWPKIQDPDTCQCVCPDPCTGGKLQDPDRCDCYCPSGFTDCGGTCRLLSSDRFNCGSCGTECLPDQHCCSGECVFFNRDPNCGGCGIVCASNSRACCALPGAAKSGKCRNLTTDPNNCGGCRIACREGQVCQAGRCVCPQGECAGVCVDLRTDRNNCGTCGNHCSNDRVCVSGRCMCRTGLTDCSGVCVDLQTDRGHCGSCARTCAPGETCCSGNCTNTQADVNHCGGCGQRCAPGVPCVNGMCGCPPGHRLCSGRCIDVRSDPNNCGACGVSCPSPKACVNGTCVCPAGTTECNGACVNTGTNIDNCGGCNRKCGPTSWCEGANCVPTQVSCVNGTCRCPSGWTKCSDTSCCPPHLPVCGGFTNTTPWGARYTCCEAGTVGAIGHYTGAWKCCPIRDAVQFTDHIRCY</sequence>
<evidence type="ECO:0000256" key="3">
    <source>
        <dbReference type="ARBA" id="ARBA00022729"/>
    </source>
</evidence>
<keyword evidence="2" id="KW-0964">Secreted</keyword>
<dbReference type="Proteomes" id="UP000440694">
    <property type="component" value="Unassembled WGS sequence"/>
</dbReference>
<proteinExistence type="predicted"/>
<dbReference type="PANTHER" id="PTHR33227:SF48">
    <property type="entry name" value="STIGMA-SPECIFIC STIG1-LIKE PROTEIN 4"/>
    <property type="match status" value="1"/>
</dbReference>
<accession>A0A6I3KJ38</accession>
<evidence type="ECO:0000256" key="2">
    <source>
        <dbReference type="ARBA" id="ARBA00022525"/>
    </source>
</evidence>
<dbReference type="InterPro" id="IPR006969">
    <property type="entry name" value="Stig-like"/>
</dbReference>
<evidence type="ECO:0000313" key="5">
    <source>
        <dbReference type="Proteomes" id="UP000440694"/>
    </source>
</evidence>
<comment type="subcellular location">
    <subcellularLocation>
        <location evidence="1">Secreted</location>
    </subcellularLocation>
</comment>
<keyword evidence="3" id="KW-0732">Signal</keyword>
<evidence type="ECO:0000256" key="1">
    <source>
        <dbReference type="ARBA" id="ARBA00004613"/>
    </source>
</evidence>
<name>A0A6I3KJ38_9HYPH</name>
<dbReference type="Pfam" id="PF03128">
    <property type="entry name" value="CXCXC"/>
    <property type="match status" value="1"/>
</dbReference>
<keyword evidence="5" id="KW-1185">Reference proteome</keyword>
<organism evidence="4 5">
    <name type="scientific">Hyphomicrobium album</name>
    <dbReference type="NCBI Taxonomy" id="2665159"/>
    <lineage>
        <taxon>Bacteria</taxon>
        <taxon>Pseudomonadati</taxon>
        <taxon>Pseudomonadota</taxon>
        <taxon>Alphaproteobacteria</taxon>
        <taxon>Hyphomicrobiales</taxon>
        <taxon>Hyphomicrobiaceae</taxon>
        <taxon>Hyphomicrobium</taxon>
    </lineage>
</organism>
<dbReference type="EMBL" id="WMBQ01000001">
    <property type="protein sequence ID" value="MTD94428.1"/>
    <property type="molecule type" value="Genomic_DNA"/>
</dbReference>
<gene>
    <name evidence="4" type="ORF">GIW81_08785</name>
</gene>
<dbReference type="InterPro" id="IPR004153">
    <property type="entry name" value="CXCXC_repeat"/>
</dbReference>
<comment type="caution">
    <text evidence="4">The sequence shown here is derived from an EMBL/GenBank/DDBJ whole genome shotgun (WGS) entry which is preliminary data.</text>
</comment>
<reference evidence="4 5" key="1">
    <citation type="submission" date="2019-11" db="EMBL/GenBank/DDBJ databases">
        <title>Identification of a novel strain.</title>
        <authorList>
            <person name="Xu Q."/>
            <person name="Wang G."/>
        </authorList>
    </citation>
    <scope>NUCLEOTIDE SEQUENCE [LARGE SCALE GENOMIC DNA]</scope>
    <source>
        <strain evidence="5">xq</strain>
    </source>
</reference>
<dbReference type="PANTHER" id="PTHR33227">
    <property type="entry name" value="STIGMA-SPECIFIC STIG1-LIKE PROTEIN 3"/>
    <property type="match status" value="1"/>
</dbReference>
<protein>
    <submittedName>
        <fullName evidence="4">Uncharacterized protein</fullName>
    </submittedName>
</protein>
<dbReference type="AlphaFoldDB" id="A0A6I3KJ38"/>
<dbReference type="Pfam" id="PF04885">
    <property type="entry name" value="Stig1"/>
    <property type="match status" value="2"/>
</dbReference>